<evidence type="ECO:0000256" key="2">
    <source>
        <dbReference type="SAM" id="Coils"/>
    </source>
</evidence>
<evidence type="ECO:0000313" key="6">
    <source>
        <dbReference type="Proteomes" id="UP000324222"/>
    </source>
</evidence>
<keyword evidence="1 2" id="KW-0175">Coiled coil</keyword>
<feature type="region of interest" description="Disordered" evidence="3">
    <location>
        <begin position="1"/>
        <end position="21"/>
    </location>
</feature>
<protein>
    <submittedName>
        <fullName evidence="5">Coiled-coil domain-containing protein 50</fullName>
    </submittedName>
</protein>
<feature type="coiled-coil region" evidence="2">
    <location>
        <begin position="139"/>
        <end position="188"/>
    </location>
</feature>
<keyword evidence="6" id="KW-1185">Reference proteome</keyword>
<sequence length="333" mass="37145">MSSGRDEVRDKGGRPHAGGDGLAVCGGAAAAGWGGARLVCPLLQRYHSVSRALVGTPSSCRGVTMAEFQVQAMADGNTPDDLPQRGRVTEVCREWLMHEDQALAYRLQNEEYQSHLVTNRERNQLLRQDTPKAREEQIREDHEAAIAQTAVELALAQQEARDADLAANLSLQLNVKELEKKQQQEEEDMLYARSLMEREKETVRQVRELRQVEREAAYLGINTGNDNVALLSRKERRERSASQTGATSEGSAPASSSGVSSDLSDLSDFCLQPTTDMDEEEQRALQEDQDAVSFFQYQFESIHVHNCVHKLLLCILCLLIPVKVQVSIIYQVH</sequence>
<dbReference type="InterPro" id="IPR029311">
    <property type="entry name" value="CCDC50_N"/>
</dbReference>
<evidence type="ECO:0000256" key="1">
    <source>
        <dbReference type="ARBA" id="ARBA00023054"/>
    </source>
</evidence>
<evidence type="ECO:0000256" key="3">
    <source>
        <dbReference type="SAM" id="MobiDB-lite"/>
    </source>
</evidence>
<dbReference type="OrthoDB" id="6162705at2759"/>
<feature type="region of interest" description="Disordered" evidence="3">
    <location>
        <begin position="230"/>
        <end position="265"/>
    </location>
</feature>
<proteinExistence type="predicted"/>
<evidence type="ECO:0000313" key="5">
    <source>
        <dbReference type="EMBL" id="MPC19560.1"/>
    </source>
</evidence>
<evidence type="ECO:0000259" key="4">
    <source>
        <dbReference type="Pfam" id="PF15295"/>
    </source>
</evidence>
<dbReference type="InterPro" id="IPR039303">
    <property type="entry name" value="CCDC50"/>
</dbReference>
<dbReference type="PANTHER" id="PTHR22115:SF4">
    <property type="entry name" value="COILED-COIL DOMAIN-CONTAINING PROTEIN"/>
    <property type="match status" value="1"/>
</dbReference>
<gene>
    <name evidence="5" type="primary">CCDC50</name>
    <name evidence="5" type="ORF">E2C01_012477</name>
</gene>
<accession>A0A5B7DDZ4</accession>
<dbReference type="Pfam" id="PF15295">
    <property type="entry name" value="CCDC50_N"/>
    <property type="match status" value="1"/>
</dbReference>
<feature type="compositionally biased region" description="Basic and acidic residues" evidence="3">
    <location>
        <begin position="1"/>
        <end position="13"/>
    </location>
</feature>
<dbReference type="Proteomes" id="UP000324222">
    <property type="component" value="Unassembled WGS sequence"/>
</dbReference>
<feature type="compositionally biased region" description="Low complexity" evidence="3">
    <location>
        <begin position="245"/>
        <end position="265"/>
    </location>
</feature>
<name>A0A5B7DDZ4_PORTR</name>
<feature type="domain" description="Coiled-coil" evidence="4">
    <location>
        <begin position="83"/>
        <end position="205"/>
    </location>
</feature>
<dbReference type="AlphaFoldDB" id="A0A5B7DDZ4"/>
<comment type="caution">
    <text evidence="5">The sequence shown here is derived from an EMBL/GenBank/DDBJ whole genome shotgun (WGS) entry which is preliminary data.</text>
</comment>
<dbReference type="PANTHER" id="PTHR22115">
    <property type="entry name" value="C3ORF6 PROTEIN-RELATED"/>
    <property type="match status" value="1"/>
</dbReference>
<reference evidence="5 6" key="1">
    <citation type="submission" date="2019-05" db="EMBL/GenBank/DDBJ databases">
        <title>Another draft genome of Portunus trituberculatus and its Hox gene families provides insights of decapod evolution.</title>
        <authorList>
            <person name="Jeong J.-H."/>
            <person name="Song I."/>
            <person name="Kim S."/>
            <person name="Choi T."/>
            <person name="Kim D."/>
            <person name="Ryu S."/>
            <person name="Kim W."/>
        </authorList>
    </citation>
    <scope>NUCLEOTIDE SEQUENCE [LARGE SCALE GENOMIC DNA]</scope>
    <source>
        <tissue evidence="5">Muscle</tissue>
    </source>
</reference>
<dbReference type="EMBL" id="VSRR010000780">
    <property type="protein sequence ID" value="MPC19560.1"/>
    <property type="molecule type" value="Genomic_DNA"/>
</dbReference>
<organism evidence="5 6">
    <name type="scientific">Portunus trituberculatus</name>
    <name type="common">Swimming crab</name>
    <name type="synonym">Neptunus trituberculatus</name>
    <dbReference type="NCBI Taxonomy" id="210409"/>
    <lineage>
        <taxon>Eukaryota</taxon>
        <taxon>Metazoa</taxon>
        <taxon>Ecdysozoa</taxon>
        <taxon>Arthropoda</taxon>
        <taxon>Crustacea</taxon>
        <taxon>Multicrustacea</taxon>
        <taxon>Malacostraca</taxon>
        <taxon>Eumalacostraca</taxon>
        <taxon>Eucarida</taxon>
        <taxon>Decapoda</taxon>
        <taxon>Pleocyemata</taxon>
        <taxon>Brachyura</taxon>
        <taxon>Eubrachyura</taxon>
        <taxon>Portunoidea</taxon>
        <taxon>Portunidae</taxon>
        <taxon>Portuninae</taxon>
        <taxon>Portunus</taxon>
    </lineage>
</organism>